<dbReference type="Proteomes" id="UP001230649">
    <property type="component" value="Unassembled WGS sequence"/>
</dbReference>
<organism evidence="1 2">
    <name type="scientific">Naganishia adeliensis</name>
    <dbReference type="NCBI Taxonomy" id="92952"/>
    <lineage>
        <taxon>Eukaryota</taxon>
        <taxon>Fungi</taxon>
        <taxon>Dikarya</taxon>
        <taxon>Basidiomycota</taxon>
        <taxon>Agaricomycotina</taxon>
        <taxon>Tremellomycetes</taxon>
        <taxon>Filobasidiales</taxon>
        <taxon>Filobasidiaceae</taxon>
        <taxon>Naganishia</taxon>
    </lineage>
</organism>
<reference evidence="1" key="1">
    <citation type="submission" date="2023-04" db="EMBL/GenBank/DDBJ databases">
        <title>Draft Genome sequencing of Naganishia species isolated from polar environments using Oxford Nanopore Technology.</title>
        <authorList>
            <person name="Leo P."/>
            <person name="Venkateswaran K."/>
        </authorList>
    </citation>
    <scope>NUCLEOTIDE SEQUENCE</scope>
    <source>
        <strain evidence="1">MNA-CCFEE 5262</strain>
    </source>
</reference>
<accession>A0ACC2W3M6</accession>
<dbReference type="EMBL" id="JASBWS010000046">
    <property type="protein sequence ID" value="KAJ9105874.1"/>
    <property type="molecule type" value="Genomic_DNA"/>
</dbReference>
<sequence length="1101" mass="120449">MDPTASQHRREGAFDLSTEELLRHSDSFPARHAENSEVLQSLGAPVLSKDMQKPSPRAVMDPHNSNVMIPVTGTNPGQSSQDGFRHPHTLTAKSQETEAKGMFNRMFTNSKNGQVPPSVSPKFRLTAKSRLTPCRLHMNTPQEVSRIPPTSSTSRTPDHGGLRIASTSVDRPSISGADSTAKSNSLQPPEKSRSYITDASREMLGGLSDNPHILSVPSTLPLATRSRSRPTTIPGRGSSISAAASSPAAVDEQQLDPAQIKSLSNGTVRSDTISRHVREGALSQVDSEDHGDYVTAAAPDSLIAGPAPDIDSSPERFRQWRHTMEGLLDGQGIEEDLHRELGLSAASLSISAKGDKGPPKVFPADLGRGQSLRRTATEGSKKNSNLTTASSDTGVPEEEPKTSRLESSLQVPTDSIPLNRPLSPNAPGMPASEEFKASRLSSRVSLDIGSPSVDTAELELQGKTLAAEMFDGDETHVKTEQIAEYIGGRKPLSNYALKHYLAYFNFSNLRLDDAFRLYLKAESQEIDRILEAFSERYFVCNPNNIFGGSDIIHTVAGSFLLLNTDLHIADISTHMSRSQFVKLTMQTIDANSSTVSPMSSAADLQRRSSMSAFGSARKEGPTAADGSRLLPPSMGNKSVEDDLARVRGADARNHITSSVSMGSMMSTRGRESDLEAALREIYASVKSNQILLPVAMPLQASSIQRGNNIQLERRRSSFRGVSGLFQPVLEESTGDGLPIKAVSGSGMPALGFVSNLAHTAIKEQENEIASLRSNRTIGSEDDLTDYQLALMGAPWAKEGNLSRKLFWDGAKKRSKDKTWKQVFTVLQKGEIHMFVFGEGSQVQPGNPVGGGNWMANARGTGDINLSHTIASALAPPGYNASRPYCFSLTFPSGEENLFQAGTEDLIQEWVSTCNYWAARRSRPPLPGGVTNAEYGWRSLESPREEKDDTVSVFSNKSSKSRLSFQNTIGRRNNSLMPIADWQAPQPSLVPSPLDEEAQLESLQKHLRILKNDFKQHQSFEESLDRLYPPRSSTLLKAKENWRNRSTYINVEIDKYKVYVDALRQAIALRVEKQGEKKLHQSLQFGSDDEDGDYDEDLYEEE</sequence>
<name>A0ACC2W3M6_9TREE</name>
<protein>
    <submittedName>
        <fullName evidence="1">Uncharacterized protein</fullName>
    </submittedName>
</protein>
<gene>
    <name evidence="1" type="ORF">QFC20_004209</name>
</gene>
<evidence type="ECO:0000313" key="2">
    <source>
        <dbReference type="Proteomes" id="UP001230649"/>
    </source>
</evidence>
<comment type="caution">
    <text evidence="1">The sequence shown here is derived from an EMBL/GenBank/DDBJ whole genome shotgun (WGS) entry which is preliminary data.</text>
</comment>
<proteinExistence type="predicted"/>
<evidence type="ECO:0000313" key="1">
    <source>
        <dbReference type="EMBL" id="KAJ9105874.1"/>
    </source>
</evidence>
<keyword evidence="2" id="KW-1185">Reference proteome</keyword>